<dbReference type="Proteomes" id="UP000051401">
    <property type="component" value="Unassembled WGS sequence"/>
</dbReference>
<dbReference type="EMBL" id="LAXI01000007">
    <property type="protein sequence ID" value="KRS17529.1"/>
    <property type="molecule type" value="Genomic_DNA"/>
</dbReference>
<reference evidence="1 2" key="1">
    <citation type="submission" date="2015-04" db="EMBL/GenBank/DDBJ databases">
        <title>The draft genome sequence of Roseovarius indicus B108T.</title>
        <authorList>
            <person name="Li G."/>
            <person name="Lai Q."/>
            <person name="Shao Z."/>
            <person name="Yan P."/>
        </authorList>
    </citation>
    <scope>NUCLEOTIDE SEQUENCE [LARGE SCALE GENOMIC DNA]</scope>
    <source>
        <strain evidence="1 2">B108</strain>
    </source>
</reference>
<organism evidence="1 2">
    <name type="scientific">Roseovarius indicus</name>
    <dbReference type="NCBI Taxonomy" id="540747"/>
    <lineage>
        <taxon>Bacteria</taxon>
        <taxon>Pseudomonadati</taxon>
        <taxon>Pseudomonadota</taxon>
        <taxon>Alphaproteobacteria</taxon>
        <taxon>Rhodobacterales</taxon>
        <taxon>Roseobacteraceae</taxon>
        <taxon>Roseovarius</taxon>
    </lineage>
</organism>
<protein>
    <recommendedName>
        <fullName evidence="3">Norphogenetic protein</fullName>
    </recommendedName>
</protein>
<dbReference type="OrthoDB" id="7876139at2"/>
<sequence length="188" mass="20682">MIVASGPSAGGVPIEMARGRAKVIAINNSWELAPWADILFACDAKWWDRHQGCPDFEGLKLCIEKPACKRWGVGHVTCMKPDDRFFHEPKGTVGWGGNSGFHCLNLGVQFGVKRILLVGYDMHIKNGLHWHGSHLSGLNNPTAGNAERWRKSLDAAHKEIAKTGVEVLNCSPISALQKYPKAVFEDVI</sequence>
<evidence type="ECO:0000313" key="2">
    <source>
        <dbReference type="Proteomes" id="UP000051401"/>
    </source>
</evidence>
<proteinExistence type="predicted"/>
<dbReference type="RefSeq" id="WP_057816700.1">
    <property type="nucleotide sequence ID" value="NZ_FOMY01000001.1"/>
</dbReference>
<keyword evidence="2" id="KW-1185">Reference proteome</keyword>
<dbReference type="AlphaFoldDB" id="A0A0T5P876"/>
<name>A0A0T5P876_9RHOB</name>
<evidence type="ECO:0008006" key="3">
    <source>
        <dbReference type="Google" id="ProtNLM"/>
    </source>
</evidence>
<comment type="caution">
    <text evidence="1">The sequence shown here is derived from an EMBL/GenBank/DDBJ whole genome shotgun (WGS) entry which is preliminary data.</text>
</comment>
<gene>
    <name evidence="1" type="ORF">XM52_13705</name>
</gene>
<accession>A0A0T5P876</accession>
<evidence type="ECO:0000313" key="1">
    <source>
        <dbReference type="EMBL" id="KRS17529.1"/>
    </source>
</evidence>
<dbReference type="PATRIC" id="fig|540747.5.peg.5782"/>